<dbReference type="GO" id="GO:0009378">
    <property type="term" value="F:four-way junction helicase activity"/>
    <property type="evidence" value="ECO:0007669"/>
    <property type="project" value="TreeGrafter"/>
</dbReference>
<dbReference type="InterPro" id="IPR032284">
    <property type="entry name" value="RecQ_Zn-bd"/>
</dbReference>
<keyword evidence="5 15" id="KW-0347">Helicase</keyword>
<proteinExistence type="inferred from homology"/>
<dbReference type="GO" id="GO:0006310">
    <property type="term" value="P:DNA recombination"/>
    <property type="evidence" value="ECO:0007669"/>
    <property type="project" value="InterPro"/>
</dbReference>
<dbReference type="CDD" id="cd17920">
    <property type="entry name" value="DEXHc_RecQ"/>
    <property type="match status" value="1"/>
</dbReference>
<dbReference type="NCBIfam" id="TIGR00614">
    <property type="entry name" value="recQ_fam"/>
    <property type="match status" value="1"/>
</dbReference>
<protein>
    <recommendedName>
        <fullName evidence="11">ATP-dependent DNA helicase RecQ</fullName>
        <ecNumber evidence="10">5.6.2.4</ecNumber>
    </recommendedName>
    <alternativeName>
        <fullName evidence="12">DNA 3'-5' helicase RecQ</fullName>
    </alternativeName>
</protein>
<evidence type="ECO:0000256" key="6">
    <source>
        <dbReference type="ARBA" id="ARBA00022840"/>
    </source>
</evidence>
<dbReference type="GO" id="GO:0016787">
    <property type="term" value="F:hydrolase activity"/>
    <property type="evidence" value="ECO:0007669"/>
    <property type="project" value="UniProtKB-KW"/>
</dbReference>
<evidence type="ECO:0000259" key="14">
    <source>
        <dbReference type="PROSITE" id="PS51194"/>
    </source>
</evidence>
<keyword evidence="4" id="KW-0378">Hydrolase</keyword>
<dbReference type="GO" id="GO:0005524">
    <property type="term" value="F:ATP binding"/>
    <property type="evidence" value="ECO:0007669"/>
    <property type="project" value="UniProtKB-KW"/>
</dbReference>
<evidence type="ECO:0000256" key="2">
    <source>
        <dbReference type="ARBA" id="ARBA00022723"/>
    </source>
</evidence>
<dbReference type="Pfam" id="PF00270">
    <property type="entry name" value="DEAD"/>
    <property type="match status" value="1"/>
</dbReference>
<dbReference type="AlphaFoldDB" id="A0A6L3ZIE5"/>
<dbReference type="GO" id="GO:0006281">
    <property type="term" value="P:DNA repair"/>
    <property type="evidence" value="ECO:0007669"/>
    <property type="project" value="TreeGrafter"/>
</dbReference>
<dbReference type="PANTHER" id="PTHR13710">
    <property type="entry name" value="DNA HELICASE RECQ FAMILY MEMBER"/>
    <property type="match status" value="1"/>
</dbReference>
<feature type="domain" description="Helicase ATP-binding" evidence="13">
    <location>
        <begin position="28"/>
        <end position="196"/>
    </location>
</feature>
<dbReference type="PROSITE" id="PS51194">
    <property type="entry name" value="HELICASE_CTER"/>
    <property type="match status" value="1"/>
</dbReference>
<evidence type="ECO:0000256" key="12">
    <source>
        <dbReference type="ARBA" id="ARBA00044550"/>
    </source>
</evidence>
<reference evidence="15 16" key="1">
    <citation type="submission" date="2019-10" db="EMBL/GenBank/DDBJ databases">
        <title>Genome sequence of Phaeocystidibacter marisrubri JCM30614 (type strain).</title>
        <authorList>
            <person name="Bowman J.P."/>
        </authorList>
    </citation>
    <scope>NUCLEOTIDE SEQUENCE [LARGE SCALE GENOMIC DNA]</scope>
    <source>
        <strain evidence="15 16">JCM 30614</strain>
    </source>
</reference>
<dbReference type="SMART" id="SM00490">
    <property type="entry name" value="HELICc"/>
    <property type="match status" value="1"/>
</dbReference>
<organism evidence="15 16">
    <name type="scientific">Phaeocystidibacter marisrubri</name>
    <dbReference type="NCBI Taxonomy" id="1577780"/>
    <lineage>
        <taxon>Bacteria</taxon>
        <taxon>Pseudomonadati</taxon>
        <taxon>Bacteroidota</taxon>
        <taxon>Flavobacteriia</taxon>
        <taxon>Flavobacteriales</taxon>
        <taxon>Phaeocystidibacteraceae</taxon>
        <taxon>Phaeocystidibacter</taxon>
    </lineage>
</organism>
<name>A0A6L3ZIE5_9FLAO</name>
<comment type="catalytic activity">
    <reaction evidence="9">
        <text>Couples ATP hydrolysis with the unwinding of duplex DNA by translocating in the 3'-5' direction.</text>
        <dbReference type="EC" id="5.6.2.4"/>
    </reaction>
</comment>
<evidence type="ECO:0000259" key="13">
    <source>
        <dbReference type="PROSITE" id="PS51192"/>
    </source>
</evidence>
<dbReference type="InterPro" id="IPR011545">
    <property type="entry name" value="DEAD/DEAH_box_helicase_dom"/>
</dbReference>
<keyword evidence="8" id="KW-0413">Isomerase</keyword>
<keyword evidence="3" id="KW-0547">Nucleotide-binding</keyword>
<dbReference type="Pfam" id="PF00271">
    <property type="entry name" value="Helicase_C"/>
    <property type="match status" value="1"/>
</dbReference>
<evidence type="ECO:0000256" key="11">
    <source>
        <dbReference type="ARBA" id="ARBA00044535"/>
    </source>
</evidence>
<evidence type="ECO:0000256" key="4">
    <source>
        <dbReference type="ARBA" id="ARBA00022801"/>
    </source>
</evidence>
<keyword evidence="2" id="KW-0479">Metal-binding</keyword>
<dbReference type="PANTHER" id="PTHR13710:SF105">
    <property type="entry name" value="ATP-DEPENDENT DNA HELICASE Q1"/>
    <property type="match status" value="1"/>
</dbReference>
<keyword evidence="7" id="KW-0238">DNA-binding</keyword>
<keyword evidence="16" id="KW-1185">Reference proteome</keyword>
<evidence type="ECO:0000256" key="9">
    <source>
        <dbReference type="ARBA" id="ARBA00034617"/>
    </source>
</evidence>
<evidence type="ECO:0000256" key="1">
    <source>
        <dbReference type="ARBA" id="ARBA00005446"/>
    </source>
</evidence>
<dbReference type="InterPro" id="IPR004589">
    <property type="entry name" value="DNA_helicase_ATP-dep_RecQ"/>
</dbReference>
<dbReference type="Proteomes" id="UP000484164">
    <property type="component" value="Unassembled WGS sequence"/>
</dbReference>
<comment type="caution">
    <text evidence="15">The sequence shown here is derived from an EMBL/GenBank/DDBJ whole genome shotgun (WGS) entry which is preliminary data.</text>
</comment>
<dbReference type="GO" id="GO:0030894">
    <property type="term" value="C:replisome"/>
    <property type="evidence" value="ECO:0007669"/>
    <property type="project" value="TreeGrafter"/>
</dbReference>
<dbReference type="InterPro" id="IPR027417">
    <property type="entry name" value="P-loop_NTPase"/>
</dbReference>
<dbReference type="GO" id="GO:0003677">
    <property type="term" value="F:DNA binding"/>
    <property type="evidence" value="ECO:0007669"/>
    <property type="project" value="UniProtKB-KW"/>
</dbReference>
<dbReference type="InterPro" id="IPR014001">
    <property type="entry name" value="Helicase_ATP-bd"/>
</dbReference>
<evidence type="ECO:0000256" key="10">
    <source>
        <dbReference type="ARBA" id="ARBA00034808"/>
    </source>
</evidence>
<dbReference type="OrthoDB" id="9763310at2"/>
<evidence type="ECO:0000256" key="8">
    <source>
        <dbReference type="ARBA" id="ARBA00023235"/>
    </source>
</evidence>
<dbReference type="FunFam" id="3.40.50.300:FF:001389">
    <property type="entry name" value="ATP-dependent DNA helicase RecQ"/>
    <property type="match status" value="1"/>
</dbReference>
<dbReference type="GO" id="GO:0046872">
    <property type="term" value="F:metal ion binding"/>
    <property type="evidence" value="ECO:0007669"/>
    <property type="project" value="UniProtKB-KW"/>
</dbReference>
<comment type="similarity">
    <text evidence="1">Belongs to the helicase family. RecQ subfamily.</text>
</comment>
<dbReference type="Pfam" id="PF16124">
    <property type="entry name" value="RecQ_Zn_bind"/>
    <property type="match status" value="1"/>
</dbReference>
<evidence type="ECO:0000256" key="3">
    <source>
        <dbReference type="ARBA" id="ARBA00022741"/>
    </source>
</evidence>
<dbReference type="SMART" id="SM00487">
    <property type="entry name" value="DEXDc"/>
    <property type="match status" value="1"/>
</dbReference>
<keyword evidence="6" id="KW-0067">ATP-binding</keyword>
<dbReference type="GO" id="GO:0005737">
    <property type="term" value="C:cytoplasm"/>
    <property type="evidence" value="ECO:0007669"/>
    <property type="project" value="TreeGrafter"/>
</dbReference>
<dbReference type="InterPro" id="IPR001650">
    <property type="entry name" value="Helicase_C-like"/>
</dbReference>
<feature type="domain" description="Helicase C-terminal" evidence="14">
    <location>
        <begin position="220"/>
        <end position="366"/>
    </location>
</feature>
<dbReference type="GO" id="GO:0043590">
    <property type="term" value="C:bacterial nucleoid"/>
    <property type="evidence" value="ECO:0007669"/>
    <property type="project" value="TreeGrafter"/>
</dbReference>
<dbReference type="RefSeq" id="WP_151692342.1">
    <property type="nucleotide sequence ID" value="NZ_BMGX01000002.1"/>
</dbReference>
<sequence length="634" mass="71665">MSNGRNIHETLKSFFGYDSFRPGQEEIIRDVLDRKDVIALLPTGGGKSLCYQVPALARDGVCIVVSPLIALMKDQVQQLNQRGIDAVALLSGMSYRDIDRILDNVVFGDVKFLYLSPERLKSEIVRERIKRMNVNLVAIDEAHCVSQWGYDFRPPYLEIAEIRPFVNGAPFIALTASATPAVIEDLKGKLQLVHPSVHKKTFFRPNLIFRVEHTEGPEQRILDILSEIPGSAIIYIRSRNQTTHLATRLAAMGVSAVSYHAGLERQDRDIRQAQWMAGDIRVMVATNAFGMGIDKPDVRLVIHLELPDGPEAYYQEAGRGGRDGKPAYAYMLLTPNSKQRLIERVKSQLPDLELARRVYTALANHLQIPIGSGEGTFTGLDILGFSKKYDFDHRSAFQALLLLERYGLIRLSEGFKPRSTAQIILPQRELYEFEVTHPRFVPLIRQMLRWYGGITTGPTGIDERALSAAIQLPGVSVVQQLKTLDGMRVVEYRPATSGQGLEWTMARMESNYLPIQRKELVKLEEEAIKRMNAMIYFASHERECRFGVLLAYFGEKPVRCGQCDRCKSEDYITPEIPVDEAIRTALSTSDYTLLELEQNLNSYRVGDIRKALSILMDEGQIKRNPDGHYSIHSR</sequence>
<dbReference type="EMBL" id="WBVQ01000001">
    <property type="protein sequence ID" value="KAB2817654.1"/>
    <property type="molecule type" value="Genomic_DNA"/>
</dbReference>
<dbReference type="PROSITE" id="PS51192">
    <property type="entry name" value="HELICASE_ATP_BIND_1"/>
    <property type="match status" value="1"/>
</dbReference>
<evidence type="ECO:0000256" key="7">
    <source>
        <dbReference type="ARBA" id="ARBA00023125"/>
    </source>
</evidence>
<dbReference type="EC" id="5.6.2.4" evidence="10"/>
<dbReference type="Gene3D" id="1.10.10.10">
    <property type="entry name" value="Winged helix-like DNA-binding domain superfamily/Winged helix DNA-binding domain"/>
    <property type="match status" value="1"/>
</dbReference>
<evidence type="ECO:0000313" key="16">
    <source>
        <dbReference type="Proteomes" id="UP000484164"/>
    </source>
</evidence>
<dbReference type="SUPFAM" id="SSF52540">
    <property type="entry name" value="P-loop containing nucleoside triphosphate hydrolases"/>
    <property type="match status" value="1"/>
</dbReference>
<evidence type="ECO:0000313" key="15">
    <source>
        <dbReference type="EMBL" id="KAB2817654.1"/>
    </source>
</evidence>
<dbReference type="Gene3D" id="3.40.50.300">
    <property type="entry name" value="P-loop containing nucleotide triphosphate hydrolases"/>
    <property type="match status" value="2"/>
</dbReference>
<accession>A0A6L3ZIE5</accession>
<evidence type="ECO:0000256" key="5">
    <source>
        <dbReference type="ARBA" id="ARBA00022806"/>
    </source>
</evidence>
<gene>
    <name evidence="15" type="ORF">F8C82_04420</name>
</gene>
<dbReference type="InterPro" id="IPR036388">
    <property type="entry name" value="WH-like_DNA-bd_sf"/>
</dbReference>
<dbReference type="GO" id="GO:0043138">
    <property type="term" value="F:3'-5' DNA helicase activity"/>
    <property type="evidence" value="ECO:0007669"/>
    <property type="project" value="UniProtKB-EC"/>
</dbReference>